<dbReference type="AlphaFoldDB" id="A0A1M7S1X5"/>
<accession>A0A1M7S1X5</accession>
<keyword evidence="2" id="KW-0732">Signal</keyword>
<gene>
    <name evidence="3" type="ORF">SAMN05660350_00384</name>
</gene>
<evidence type="ECO:0000313" key="4">
    <source>
        <dbReference type="Proteomes" id="UP000184428"/>
    </source>
</evidence>
<evidence type="ECO:0000313" key="3">
    <source>
        <dbReference type="EMBL" id="SHN52430.1"/>
    </source>
</evidence>
<evidence type="ECO:0008006" key="5">
    <source>
        <dbReference type="Google" id="ProtNLM"/>
    </source>
</evidence>
<sequence length="302" mass="30362">MLRLSRVPLLAAVMLAVPGGLTGAMAAPPVDCAKQDAQTGICLVEATSPGQDAGADPVASGAKPGGSQATGGEASPQDPCTYTVSQPQPPPTSALWQGQSPADGAMYAKVCPRVDGSGLTTMLVFVPNGSAPPAGPPVDPRVLAEQAIASLVMRAPEIRMAPPPGSAGGLVGLPVWMWTERGEEFLGPARQSVSAGGVTVAAVGEVSRIVWDMGDGTTVVCGAGTPYSPGAEGESPDCGHVYAQASSRHVPGDGPWPITATSTWTVTWSGGGLSGTETLELSSSAELFVGELHVLNQDGGSR</sequence>
<dbReference type="Proteomes" id="UP000184428">
    <property type="component" value="Unassembled WGS sequence"/>
</dbReference>
<name>A0A1M7S1X5_9ACTN</name>
<evidence type="ECO:0000256" key="2">
    <source>
        <dbReference type="SAM" id="SignalP"/>
    </source>
</evidence>
<organism evidence="3 4">
    <name type="scientific">Geodermatophilus obscurus</name>
    <dbReference type="NCBI Taxonomy" id="1861"/>
    <lineage>
        <taxon>Bacteria</taxon>
        <taxon>Bacillati</taxon>
        <taxon>Actinomycetota</taxon>
        <taxon>Actinomycetes</taxon>
        <taxon>Geodermatophilales</taxon>
        <taxon>Geodermatophilaceae</taxon>
        <taxon>Geodermatophilus</taxon>
    </lineage>
</organism>
<proteinExistence type="predicted"/>
<feature type="region of interest" description="Disordered" evidence="1">
    <location>
        <begin position="48"/>
        <end position="99"/>
    </location>
</feature>
<protein>
    <recommendedName>
        <fullName evidence="5">ATP/GTP-binding protein</fullName>
    </recommendedName>
</protein>
<feature type="chain" id="PRO_5012703603" description="ATP/GTP-binding protein" evidence="2">
    <location>
        <begin position="27"/>
        <end position="302"/>
    </location>
</feature>
<evidence type="ECO:0000256" key="1">
    <source>
        <dbReference type="SAM" id="MobiDB-lite"/>
    </source>
</evidence>
<reference evidence="3 4" key="1">
    <citation type="submission" date="2016-12" db="EMBL/GenBank/DDBJ databases">
        <authorList>
            <person name="Song W.-J."/>
            <person name="Kurnit D.M."/>
        </authorList>
    </citation>
    <scope>NUCLEOTIDE SEQUENCE [LARGE SCALE GENOMIC DNA]</scope>
    <source>
        <strain evidence="3 4">DSM 43162</strain>
    </source>
</reference>
<feature type="signal peptide" evidence="2">
    <location>
        <begin position="1"/>
        <end position="26"/>
    </location>
</feature>
<dbReference type="EMBL" id="FRDM01000001">
    <property type="protein sequence ID" value="SHN52430.1"/>
    <property type="molecule type" value="Genomic_DNA"/>
</dbReference>